<evidence type="ECO:0000313" key="1">
    <source>
        <dbReference type="EMBL" id="GAF90893.1"/>
    </source>
</evidence>
<reference evidence="1" key="1">
    <citation type="journal article" date="2014" name="Front. Microbiol.">
        <title>High frequency of phylogenetically diverse reductive dehalogenase-homologous genes in deep subseafloor sedimentary metagenomes.</title>
        <authorList>
            <person name="Kawai M."/>
            <person name="Futagami T."/>
            <person name="Toyoda A."/>
            <person name="Takaki Y."/>
            <person name="Nishi S."/>
            <person name="Hori S."/>
            <person name="Arai W."/>
            <person name="Tsubouchi T."/>
            <person name="Morono Y."/>
            <person name="Uchiyama I."/>
            <person name="Ito T."/>
            <person name="Fujiyama A."/>
            <person name="Inagaki F."/>
            <person name="Takami H."/>
        </authorList>
    </citation>
    <scope>NUCLEOTIDE SEQUENCE</scope>
    <source>
        <strain evidence="1">Expedition CK06-06</strain>
    </source>
</reference>
<feature type="non-terminal residue" evidence="1">
    <location>
        <position position="191"/>
    </location>
</feature>
<dbReference type="AlphaFoldDB" id="X0TBI9"/>
<gene>
    <name evidence="1" type="ORF">S01H1_22678</name>
</gene>
<organism evidence="1">
    <name type="scientific">marine sediment metagenome</name>
    <dbReference type="NCBI Taxonomy" id="412755"/>
    <lineage>
        <taxon>unclassified sequences</taxon>
        <taxon>metagenomes</taxon>
        <taxon>ecological metagenomes</taxon>
    </lineage>
</organism>
<proteinExistence type="predicted"/>
<sequence length="191" mass="19780">YNFYDFSSDDKYSGEGYALDNQLVGQSTVLSIQKAGTGAPITGTAITASGQSLKELAINVVYDPQKQSNKDPVSSVDFALSSFNANWGTGVAASTPIGANLVLNTEATYALTSCDKDLDLFDVDPNGGWIRFTPQNNIGANNSTMAIGLILLGTPSTNGYSSAFLAPNADITTAGLAPGAVAAIDLIDKGR</sequence>
<comment type="caution">
    <text evidence="1">The sequence shown here is derived from an EMBL/GenBank/DDBJ whole genome shotgun (WGS) entry which is preliminary data.</text>
</comment>
<feature type="non-terminal residue" evidence="1">
    <location>
        <position position="1"/>
    </location>
</feature>
<name>X0TBI9_9ZZZZ</name>
<accession>X0TBI9</accession>
<protein>
    <submittedName>
        <fullName evidence="1">Uncharacterized protein</fullName>
    </submittedName>
</protein>
<dbReference type="EMBL" id="BARS01012855">
    <property type="protein sequence ID" value="GAF90893.1"/>
    <property type="molecule type" value="Genomic_DNA"/>
</dbReference>